<dbReference type="WBParaSite" id="EEL_0000650001-mRNA-1">
    <property type="protein sequence ID" value="EEL_0000650001-mRNA-1"/>
    <property type="gene ID" value="EEL_0000650001"/>
</dbReference>
<keyword evidence="1" id="KW-1185">Reference proteome</keyword>
<evidence type="ECO:0000313" key="1">
    <source>
        <dbReference type="Proteomes" id="UP000050640"/>
    </source>
</evidence>
<dbReference type="STRING" id="1147741.A0A0R3RWG4"/>
<name>A0A0R3RWG4_9BILA</name>
<dbReference type="AlphaFoldDB" id="A0A0R3RWG4"/>
<sequence>MALFRRLVRTGIKAGVVVAVVKVSYHLDIWSLDSDQGAQKLTILKETVVPGTIVFPKEFMRLALFPFAVVTMAGKLFLDQCKME</sequence>
<dbReference type="Proteomes" id="UP000050640">
    <property type="component" value="Unplaced"/>
</dbReference>
<evidence type="ECO:0000313" key="2">
    <source>
        <dbReference type="WBParaSite" id="EEL_0000650001-mRNA-1"/>
    </source>
</evidence>
<reference evidence="2" key="1">
    <citation type="submission" date="2017-02" db="UniProtKB">
        <authorList>
            <consortium name="WormBaseParasite"/>
        </authorList>
    </citation>
    <scope>IDENTIFICATION</scope>
</reference>
<proteinExistence type="predicted"/>
<accession>A0A0R3RWG4</accession>
<organism evidence="1 2">
    <name type="scientific">Elaeophora elaphi</name>
    <dbReference type="NCBI Taxonomy" id="1147741"/>
    <lineage>
        <taxon>Eukaryota</taxon>
        <taxon>Metazoa</taxon>
        <taxon>Ecdysozoa</taxon>
        <taxon>Nematoda</taxon>
        <taxon>Chromadorea</taxon>
        <taxon>Rhabditida</taxon>
        <taxon>Spirurina</taxon>
        <taxon>Spiruromorpha</taxon>
        <taxon>Filarioidea</taxon>
        <taxon>Onchocercidae</taxon>
        <taxon>Elaeophora</taxon>
    </lineage>
</organism>
<protein>
    <submittedName>
        <fullName evidence="2">MICOS complex subunit MIC13</fullName>
    </submittedName>
</protein>